<evidence type="ECO:0000256" key="1">
    <source>
        <dbReference type="ARBA" id="ARBA00008455"/>
    </source>
</evidence>
<dbReference type="PROSITE" id="PS00640">
    <property type="entry name" value="THIOL_PROTEASE_ASN"/>
    <property type="match status" value="1"/>
</dbReference>
<dbReference type="CDD" id="cd02620">
    <property type="entry name" value="Peptidase_C1A_CathepsinB"/>
    <property type="match status" value="1"/>
</dbReference>
<dbReference type="AlphaFoldDB" id="A0AA36M209"/>
<keyword evidence="7" id="KW-1015">Disulfide bond</keyword>
<dbReference type="GO" id="GO:0006508">
    <property type="term" value="P:proteolysis"/>
    <property type="evidence" value="ECO:0007669"/>
    <property type="project" value="UniProtKB-KW"/>
</dbReference>
<feature type="domain" description="Peptidase C1A papain C-terminal" evidence="10">
    <location>
        <begin position="229"/>
        <end position="481"/>
    </location>
</feature>
<dbReference type="InterPro" id="IPR038765">
    <property type="entry name" value="Papain-like_cys_pep_sf"/>
</dbReference>
<gene>
    <name evidence="11" type="ORF">CYNAS_LOCUS6710</name>
</gene>
<keyword evidence="2" id="KW-0645">Protease</keyword>
<accession>A0AA36M209</accession>
<dbReference type="FunFam" id="3.90.70.10:FF:000031">
    <property type="entry name" value="Cathepsin B"/>
    <property type="match status" value="1"/>
</dbReference>
<evidence type="ECO:0000256" key="9">
    <source>
        <dbReference type="ARBA" id="ARBA00057399"/>
    </source>
</evidence>
<keyword evidence="12" id="KW-1185">Reference proteome</keyword>
<dbReference type="InterPro" id="IPR000668">
    <property type="entry name" value="Peptidase_C1A_C"/>
</dbReference>
<dbReference type="Gene3D" id="2.30.30.100">
    <property type="match status" value="1"/>
</dbReference>
<evidence type="ECO:0000256" key="3">
    <source>
        <dbReference type="ARBA" id="ARBA00022729"/>
    </source>
</evidence>
<comment type="similarity">
    <text evidence="1">Belongs to the peptidase C1 family.</text>
</comment>
<dbReference type="PANTHER" id="PTHR12411">
    <property type="entry name" value="CYSTEINE PROTEASE FAMILY C1-RELATED"/>
    <property type="match status" value="1"/>
</dbReference>
<evidence type="ECO:0000256" key="5">
    <source>
        <dbReference type="ARBA" id="ARBA00022807"/>
    </source>
</evidence>
<dbReference type="InterPro" id="IPR025661">
    <property type="entry name" value="Pept_asp_AS"/>
</dbReference>
<evidence type="ECO:0000313" key="12">
    <source>
        <dbReference type="Proteomes" id="UP001176961"/>
    </source>
</evidence>
<dbReference type="Gene3D" id="3.90.70.10">
    <property type="entry name" value="Cysteine proteinases"/>
    <property type="match status" value="1"/>
</dbReference>
<dbReference type="Proteomes" id="UP001176961">
    <property type="component" value="Unassembled WGS sequence"/>
</dbReference>
<dbReference type="Pfam" id="PF00112">
    <property type="entry name" value="Peptidase_C1"/>
    <property type="match status" value="1"/>
</dbReference>
<evidence type="ECO:0000256" key="4">
    <source>
        <dbReference type="ARBA" id="ARBA00022801"/>
    </source>
</evidence>
<organism evidence="11 12">
    <name type="scientific">Cylicocyclus nassatus</name>
    <name type="common">Nematode worm</name>
    <dbReference type="NCBI Taxonomy" id="53992"/>
    <lineage>
        <taxon>Eukaryota</taxon>
        <taxon>Metazoa</taxon>
        <taxon>Ecdysozoa</taxon>
        <taxon>Nematoda</taxon>
        <taxon>Chromadorea</taxon>
        <taxon>Rhabditida</taxon>
        <taxon>Rhabditina</taxon>
        <taxon>Rhabditomorpha</taxon>
        <taxon>Strongyloidea</taxon>
        <taxon>Strongylidae</taxon>
        <taxon>Cylicocyclus</taxon>
    </lineage>
</organism>
<keyword evidence="5" id="KW-0788">Thiol protease</keyword>
<evidence type="ECO:0000256" key="7">
    <source>
        <dbReference type="ARBA" id="ARBA00023157"/>
    </source>
</evidence>
<evidence type="ECO:0000256" key="6">
    <source>
        <dbReference type="ARBA" id="ARBA00023145"/>
    </source>
</evidence>
<evidence type="ECO:0000313" key="11">
    <source>
        <dbReference type="EMBL" id="CAJ0594727.1"/>
    </source>
</evidence>
<dbReference type="InterPro" id="IPR013128">
    <property type="entry name" value="Peptidase_C1A"/>
</dbReference>
<keyword evidence="8" id="KW-0325">Glycoprotein</keyword>
<evidence type="ECO:0000259" key="10">
    <source>
        <dbReference type="SMART" id="SM00645"/>
    </source>
</evidence>
<comment type="caution">
    <text evidence="11">The sequence shown here is derived from an EMBL/GenBank/DDBJ whole genome shotgun (WGS) entry which is preliminary data.</text>
</comment>
<reference evidence="11" key="1">
    <citation type="submission" date="2023-07" db="EMBL/GenBank/DDBJ databases">
        <authorList>
            <consortium name="CYATHOMIX"/>
        </authorList>
    </citation>
    <scope>NUCLEOTIDE SEQUENCE</scope>
    <source>
        <strain evidence="11">N/A</strain>
    </source>
</reference>
<dbReference type="EMBL" id="CATQJL010000112">
    <property type="protein sequence ID" value="CAJ0594727.1"/>
    <property type="molecule type" value="Genomic_DNA"/>
</dbReference>
<evidence type="ECO:0000256" key="2">
    <source>
        <dbReference type="ARBA" id="ARBA00022670"/>
    </source>
</evidence>
<keyword evidence="3" id="KW-0732">Signal</keyword>
<keyword evidence="6" id="KW-0865">Zymogen</keyword>
<dbReference type="SUPFAM" id="SSF54001">
    <property type="entry name" value="Cysteine proteinases"/>
    <property type="match status" value="1"/>
</dbReference>
<name>A0AA36M209_CYLNA</name>
<proteinExistence type="inferred from homology"/>
<comment type="function">
    <text evidence="9">Expression of the protease correlates with blood-feeding and suggests a role for the protease in blood digestion.</text>
</comment>
<dbReference type="SMART" id="SM00645">
    <property type="entry name" value="Pept_C1"/>
    <property type="match status" value="1"/>
</dbReference>
<dbReference type="GO" id="GO:0008234">
    <property type="term" value="F:cysteine-type peptidase activity"/>
    <property type="evidence" value="ECO:0007669"/>
    <property type="project" value="UniProtKB-KW"/>
</dbReference>
<protein>
    <recommendedName>
        <fullName evidence="10">Peptidase C1A papain C-terminal domain-containing protein</fullName>
    </recommendedName>
</protein>
<evidence type="ECO:0000256" key="8">
    <source>
        <dbReference type="ARBA" id="ARBA00023180"/>
    </source>
</evidence>
<keyword evidence="4" id="KW-0378">Hydrolase</keyword>
<sequence>METTPPLSWMVHPIKVQLVRGGREQFVEGNLYTVDPVTGSLVLLQFQNEKPSKLLWIPREGYTSVSILDEPSNYCQRHSVELADMMSHMLGMRQVEEYDANEVEQSRGRLLSWLEANHVDVKQCEDGSLLIFGAAPCKSSVSTIIGMVLILALLTTVLATDPLIKDDIAEHLKGRALVDYINKHQDFYEAKYWAGAEEFTESRTMDSKFLIDPPGEKLQRIRIASNEPIPQSFDAREKWPNCSSIIGRIRDQSKCKSGWAVANAEVMSDRLCIQTEARITVHISDTDLLTCCGEYCGNGCEGGYASRGWSYFTHTGLVTGGSYRKRNCCKPYALYPCGQHRNQTYYGRCRKFGTPACRKFCQVTYDKEYEDDKFYGNRSYYVTANEADIQREIMTNGPVIATMDVWSDFEFYSKGVFKHTWGTKEEKAHAVKIIGWGEEREGKKYWLAANSWNTDWGEDGFFRILRGTDECGIEAHVIGGTINLAKITGLKG</sequence>